<proteinExistence type="predicted"/>
<name>A0A644YTR5_9ZZZZ</name>
<protein>
    <submittedName>
        <fullName evidence="1">Uncharacterized protein</fullName>
    </submittedName>
</protein>
<accession>A0A644YTR5</accession>
<gene>
    <name evidence="1" type="ORF">SDC9_78509</name>
</gene>
<dbReference type="EMBL" id="VSSQ01006223">
    <property type="protein sequence ID" value="MPM31952.1"/>
    <property type="molecule type" value="Genomic_DNA"/>
</dbReference>
<reference evidence="1" key="1">
    <citation type="submission" date="2019-08" db="EMBL/GenBank/DDBJ databases">
        <authorList>
            <person name="Kucharzyk K."/>
            <person name="Murdoch R.W."/>
            <person name="Higgins S."/>
            <person name="Loffler F."/>
        </authorList>
    </citation>
    <scope>NUCLEOTIDE SEQUENCE</scope>
</reference>
<dbReference type="AlphaFoldDB" id="A0A644YTR5"/>
<sequence>MPPAIQASAVDMTATYYTDASGFRSDVYRFDSKDGVLSGAVDAKTFVFIAANCGLEPADTAHQSLLDAGEKLDTDFGDELLDTTDAAVRLADIFGGDASAAVKQGSSYGDNKLAGWNMQVTVTIPLKDGKFCRAMVFGDENLTVSSIGVYPDSDCADEDVYWRADLIWTEGVITLAAPQDFRKGEPGANDMPVEQAYDLYYKLVAAAGTPDGRAAEPPQEPNATFYVDYSGARENYWHIEGKYAGFDLTSQTGHMLNLESNSMLGFSMDLMEIDYDHMGGQEYIDATRALFTALFGEGSVKDVMVNAVYDYHYCTVDPVMVDGTAYEIMFQDGLIVEATFFSSQEKSGFGTDPNWAADWIYKNNETGETFHMEW</sequence>
<organism evidence="1">
    <name type="scientific">bioreactor metagenome</name>
    <dbReference type="NCBI Taxonomy" id="1076179"/>
    <lineage>
        <taxon>unclassified sequences</taxon>
        <taxon>metagenomes</taxon>
        <taxon>ecological metagenomes</taxon>
    </lineage>
</organism>
<evidence type="ECO:0000313" key="1">
    <source>
        <dbReference type="EMBL" id="MPM31952.1"/>
    </source>
</evidence>
<comment type="caution">
    <text evidence="1">The sequence shown here is derived from an EMBL/GenBank/DDBJ whole genome shotgun (WGS) entry which is preliminary data.</text>
</comment>